<gene>
    <name evidence="2" type="ORF">A9D14_17015</name>
    <name evidence="3" type="ORF">H4O24_16740</name>
</gene>
<dbReference type="InterPro" id="IPR052712">
    <property type="entry name" value="Acid_resist_chaperone_HdeD"/>
</dbReference>
<sequence>MNEPRQASTDDTLMDRALPGGAPRVMRRSWGWILAHGLLLIAIGAVAMFNPIPTNFAIGVLFGILLLIVGIASFVAGFRDFGWQSKLVDFLFGLFALIGAFVFIAMPVLSATSLVWAAGIFFIVNGLFELYHGFKTHDHRAMLLALGAIDLLLGIYLAFLMPIGSQILALAWFVGLAFIFRGVLLAIVAFRVRGMSGRIAEG</sequence>
<feature type="transmembrane region" description="Helical" evidence="1">
    <location>
        <begin position="169"/>
        <end position="190"/>
    </location>
</feature>
<evidence type="ECO:0000256" key="1">
    <source>
        <dbReference type="SAM" id="Phobius"/>
    </source>
</evidence>
<keyword evidence="1" id="KW-0472">Membrane</keyword>
<dbReference type="Proteomes" id="UP000195807">
    <property type="component" value="Plasmid pCME4A9I"/>
</dbReference>
<feature type="transmembrane region" description="Helical" evidence="1">
    <location>
        <begin position="56"/>
        <end position="78"/>
    </location>
</feature>
<evidence type="ECO:0000313" key="3">
    <source>
        <dbReference type="EMBL" id="QNE07513.1"/>
    </source>
</evidence>
<reference evidence="3 5" key="2">
    <citation type="submission" date="2020-08" db="EMBL/GenBank/DDBJ databases">
        <authorList>
            <person name="Liu G."/>
            <person name="Sun C."/>
        </authorList>
    </citation>
    <scope>NUCLEOTIDE SEQUENCE [LARGE SCALE GENOMIC DNA]</scope>
    <source>
        <strain evidence="3 5">OT19</strain>
        <plasmid evidence="3 5">plas1</plasmid>
    </source>
</reference>
<reference evidence="2 4" key="1">
    <citation type="submission" date="2017-01" db="EMBL/GenBank/DDBJ databases">
        <title>Complete genome sequence of esterase-producing bacterium Croceicoccus marinus E4A9.</title>
        <authorList>
            <person name="Wu Y.-H."/>
            <person name="Cheng H."/>
            <person name="Xu L."/>
            <person name="Huo Y.-Y."/>
            <person name="Wang C.-S."/>
            <person name="Xu X.-W."/>
        </authorList>
    </citation>
    <scope>NUCLEOTIDE SEQUENCE [LARGE SCALE GENOMIC DNA]</scope>
    <source>
        <strain evidence="2 4">E4A9</strain>
        <plasmid evidence="2">pCME4A9I</plasmid>
        <plasmid evidence="4">Plasmid pcme4a9i</plasmid>
    </source>
</reference>
<organism evidence="2 4">
    <name type="scientific">Croceicoccus marinus</name>
    <dbReference type="NCBI Taxonomy" id="450378"/>
    <lineage>
        <taxon>Bacteria</taxon>
        <taxon>Pseudomonadati</taxon>
        <taxon>Pseudomonadota</taxon>
        <taxon>Alphaproteobacteria</taxon>
        <taxon>Sphingomonadales</taxon>
        <taxon>Erythrobacteraceae</taxon>
        <taxon>Croceicoccus</taxon>
    </lineage>
</organism>
<dbReference type="InterPro" id="IPR005325">
    <property type="entry name" value="DUF308_memb"/>
</dbReference>
<dbReference type="EMBL" id="CP019603">
    <property type="protein sequence ID" value="ARU18008.1"/>
    <property type="molecule type" value="Genomic_DNA"/>
</dbReference>
<keyword evidence="1" id="KW-1133">Transmembrane helix</keyword>
<dbReference type="AlphaFoldDB" id="A0A1Z1FGS8"/>
<keyword evidence="4" id="KW-1185">Reference proteome</keyword>
<dbReference type="STRING" id="450378.GCA_001661675_03421"/>
<dbReference type="GO" id="GO:0005886">
    <property type="term" value="C:plasma membrane"/>
    <property type="evidence" value="ECO:0007669"/>
    <property type="project" value="TreeGrafter"/>
</dbReference>
<evidence type="ECO:0000313" key="4">
    <source>
        <dbReference type="Proteomes" id="UP000195807"/>
    </source>
</evidence>
<feature type="transmembrane region" description="Helical" evidence="1">
    <location>
        <begin position="30"/>
        <end position="50"/>
    </location>
</feature>
<protein>
    <submittedName>
        <fullName evidence="3">DUF308 domain-containing protein</fullName>
    </submittedName>
</protein>
<evidence type="ECO:0000313" key="5">
    <source>
        <dbReference type="Proteomes" id="UP000515297"/>
    </source>
</evidence>
<accession>A0A1Z1FGS8</accession>
<geneLocation type="plasmid" evidence="4">
    <name>pcme4a9i</name>
</geneLocation>
<dbReference type="Pfam" id="PF03729">
    <property type="entry name" value="DUF308"/>
    <property type="match status" value="1"/>
</dbReference>
<dbReference type="Proteomes" id="UP000515297">
    <property type="component" value="Plasmid plas1"/>
</dbReference>
<dbReference type="KEGG" id="cman:A9D14_17015"/>
<dbReference type="RefSeq" id="WP_066850520.1">
    <property type="nucleotide sequence ID" value="NZ_CP019603.1"/>
</dbReference>
<keyword evidence="1" id="KW-0812">Transmembrane</keyword>
<feature type="transmembrane region" description="Helical" evidence="1">
    <location>
        <begin position="114"/>
        <end position="131"/>
    </location>
</feature>
<geneLocation type="plasmid" evidence="2">
    <name>pCME4A9I</name>
</geneLocation>
<dbReference type="PANTHER" id="PTHR34989">
    <property type="entry name" value="PROTEIN HDED"/>
    <property type="match status" value="1"/>
</dbReference>
<evidence type="ECO:0000313" key="2">
    <source>
        <dbReference type="EMBL" id="ARU18008.1"/>
    </source>
</evidence>
<feature type="transmembrane region" description="Helical" evidence="1">
    <location>
        <begin position="90"/>
        <end position="108"/>
    </location>
</feature>
<geneLocation type="plasmid" evidence="3 5">
    <name>plas1</name>
</geneLocation>
<name>A0A1Z1FGS8_9SPHN</name>
<proteinExistence type="predicted"/>
<feature type="transmembrane region" description="Helical" evidence="1">
    <location>
        <begin position="143"/>
        <end position="163"/>
    </location>
</feature>
<dbReference type="PANTHER" id="PTHR34989:SF1">
    <property type="entry name" value="PROTEIN HDED"/>
    <property type="match status" value="1"/>
</dbReference>
<dbReference type="EMBL" id="CP060053">
    <property type="protein sequence ID" value="QNE07513.1"/>
    <property type="molecule type" value="Genomic_DNA"/>
</dbReference>
<keyword evidence="2" id="KW-0614">Plasmid</keyword>